<dbReference type="Pfam" id="PF00580">
    <property type="entry name" value="UvrD-helicase"/>
    <property type="match status" value="1"/>
</dbReference>
<keyword evidence="5 11" id="KW-0067">ATP-binding</keyword>
<dbReference type="InterPro" id="IPR014017">
    <property type="entry name" value="DNA_helicase_UvrD-like_C"/>
</dbReference>
<dbReference type="GO" id="GO:0000725">
    <property type="term" value="P:recombinational repair"/>
    <property type="evidence" value="ECO:0007669"/>
    <property type="project" value="TreeGrafter"/>
</dbReference>
<proteinExistence type="inferred from homology"/>
<evidence type="ECO:0000313" key="14">
    <source>
        <dbReference type="EMBL" id="RCW42145.1"/>
    </source>
</evidence>
<dbReference type="PANTHER" id="PTHR11070:SF2">
    <property type="entry name" value="ATP-DEPENDENT DNA HELICASE SRS2"/>
    <property type="match status" value="1"/>
</dbReference>
<dbReference type="InterPro" id="IPR025916">
    <property type="entry name" value="YdjO"/>
</dbReference>
<dbReference type="RefSeq" id="WP_245976591.1">
    <property type="nucleotide sequence ID" value="NZ_QPJD01000019.1"/>
</dbReference>
<dbReference type="CDD" id="cd17932">
    <property type="entry name" value="DEXQc_UvrD"/>
    <property type="match status" value="1"/>
</dbReference>
<evidence type="ECO:0000313" key="15">
    <source>
        <dbReference type="Proteomes" id="UP000252415"/>
    </source>
</evidence>
<keyword evidence="7" id="KW-0413">Isomerase</keyword>
<comment type="similarity">
    <text evidence="1">Belongs to the helicase family. UvrD subfamily.</text>
</comment>
<dbReference type="AlphaFoldDB" id="A0A368VMA1"/>
<dbReference type="Gene3D" id="1.10.486.10">
    <property type="entry name" value="PCRA, domain 4"/>
    <property type="match status" value="1"/>
</dbReference>
<feature type="binding site" evidence="11">
    <location>
        <begin position="71"/>
        <end position="78"/>
    </location>
    <ligand>
        <name>ATP</name>
        <dbReference type="ChEBI" id="CHEBI:30616"/>
    </ligand>
</feature>
<evidence type="ECO:0000256" key="3">
    <source>
        <dbReference type="ARBA" id="ARBA00022801"/>
    </source>
</evidence>
<dbReference type="GO" id="GO:0033202">
    <property type="term" value="C:DNA helicase complex"/>
    <property type="evidence" value="ECO:0007669"/>
    <property type="project" value="TreeGrafter"/>
</dbReference>
<evidence type="ECO:0000256" key="10">
    <source>
        <dbReference type="ARBA" id="ARBA00048988"/>
    </source>
</evidence>
<evidence type="ECO:0000259" key="13">
    <source>
        <dbReference type="PROSITE" id="PS51217"/>
    </source>
</evidence>
<dbReference type="CDD" id="cd18807">
    <property type="entry name" value="SF1_C_UvrD"/>
    <property type="match status" value="1"/>
</dbReference>
<dbReference type="GO" id="GO:0005524">
    <property type="term" value="F:ATP binding"/>
    <property type="evidence" value="ECO:0007669"/>
    <property type="project" value="UniProtKB-UniRule"/>
</dbReference>
<feature type="domain" description="UvrD-like helicase ATP-binding" evidence="12">
    <location>
        <begin position="50"/>
        <end position="324"/>
    </location>
</feature>
<dbReference type="InterPro" id="IPR014016">
    <property type="entry name" value="UvrD-like_ATP-bd"/>
</dbReference>
<organism evidence="14 15">
    <name type="scientific">Paenibacillus prosopidis</name>
    <dbReference type="NCBI Taxonomy" id="630520"/>
    <lineage>
        <taxon>Bacteria</taxon>
        <taxon>Bacillati</taxon>
        <taxon>Bacillota</taxon>
        <taxon>Bacilli</taxon>
        <taxon>Bacillales</taxon>
        <taxon>Paenibacillaceae</taxon>
        <taxon>Paenibacillus</taxon>
    </lineage>
</organism>
<evidence type="ECO:0000256" key="2">
    <source>
        <dbReference type="ARBA" id="ARBA00022741"/>
    </source>
</evidence>
<keyword evidence="2 11" id="KW-0547">Nucleotide-binding</keyword>
<comment type="caution">
    <text evidence="14">The sequence shown here is derived from an EMBL/GenBank/DDBJ whole genome shotgun (WGS) entry which is preliminary data.</text>
</comment>
<evidence type="ECO:0000256" key="5">
    <source>
        <dbReference type="ARBA" id="ARBA00022840"/>
    </source>
</evidence>
<keyword evidence="4 11" id="KW-0347">Helicase</keyword>
<dbReference type="EMBL" id="QPJD01000019">
    <property type="protein sequence ID" value="RCW42145.1"/>
    <property type="molecule type" value="Genomic_DNA"/>
</dbReference>
<evidence type="ECO:0000256" key="8">
    <source>
        <dbReference type="ARBA" id="ARBA00034617"/>
    </source>
</evidence>
<dbReference type="GO" id="GO:0016887">
    <property type="term" value="F:ATP hydrolysis activity"/>
    <property type="evidence" value="ECO:0007669"/>
    <property type="project" value="RHEA"/>
</dbReference>
<reference evidence="14 15" key="1">
    <citation type="submission" date="2018-07" db="EMBL/GenBank/DDBJ databases">
        <title>Genomic Encyclopedia of Type Strains, Phase III (KMG-III): the genomes of soil and plant-associated and newly described type strains.</title>
        <authorList>
            <person name="Whitman W."/>
        </authorList>
    </citation>
    <scope>NUCLEOTIDE SEQUENCE [LARGE SCALE GENOMIC DNA]</scope>
    <source>
        <strain evidence="14 15">CECT 7506</strain>
    </source>
</reference>
<dbReference type="Gene3D" id="3.40.50.300">
    <property type="entry name" value="P-loop containing nucleotide triphosphate hydrolases"/>
    <property type="match status" value="2"/>
</dbReference>
<evidence type="ECO:0000256" key="11">
    <source>
        <dbReference type="PROSITE-ProRule" id="PRU00560"/>
    </source>
</evidence>
<accession>A0A368VMA1</accession>
<dbReference type="GO" id="GO:0003677">
    <property type="term" value="F:DNA binding"/>
    <property type="evidence" value="ECO:0007669"/>
    <property type="project" value="UniProtKB-KW"/>
</dbReference>
<comment type="catalytic activity">
    <reaction evidence="8">
        <text>Couples ATP hydrolysis with the unwinding of duplex DNA by translocating in the 3'-5' direction.</text>
        <dbReference type="EC" id="5.6.2.4"/>
    </reaction>
</comment>
<feature type="domain" description="UvrD-like helicase C-terminal" evidence="13">
    <location>
        <begin position="325"/>
        <end position="599"/>
    </location>
</feature>
<dbReference type="GO" id="GO:0005829">
    <property type="term" value="C:cytosol"/>
    <property type="evidence" value="ECO:0007669"/>
    <property type="project" value="TreeGrafter"/>
</dbReference>
<evidence type="ECO:0000256" key="7">
    <source>
        <dbReference type="ARBA" id="ARBA00023235"/>
    </source>
</evidence>
<name>A0A368VMA1_9BACL</name>
<evidence type="ECO:0000256" key="1">
    <source>
        <dbReference type="ARBA" id="ARBA00009922"/>
    </source>
</evidence>
<protein>
    <recommendedName>
        <fullName evidence="9">DNA 3'-5' helicase</fullName>
        <ecNumber evidence="9">5.6.2.4</ecNumber>
    </recommendedName>
</protein>
<keyword evidence="15" id="KW-1185">Reference proteome</keyword>
<keyword evidence="3 11" id="KW-0378">Hydrolase</keyword>
<comment type="catalytic activity">
    <reaction evidence="10">
        <text>ATP + H2O = ADP + phosphate + H(+)</text>
        <dbReference type="Rhea" id="RHEA:13065"/>
        <dbReference type="ChEBI" id="CHEBI:15377"/>
        <dbReference type="ChEBI" id="CHEBI:15378"/>
        <dbReference type="ChEBI" id="CHEBI:30616"/>
        <dbReference type="ChEBI" id="CHEBI:43474"/>
        <dbReference type="ChEBI" id="CHEBI:456216"/>
        <dbReference type="EC" id="5.6.2.4"/>
    </reaction>
</comment>
<dbReference type="InterPro" id="IPR013986">
    <property type="entry name" value="DExx_box_DNA_helicase_dom_sf"/>
</dbReference>
<keyword evidence="6" id="KW-0238">DNA-binding</keyword>
<dbReference type="InterPro" id="IPR000212">
    <property type="entry name" value="DNA_helicase_UvrD/REP"/>
</dbReference>
<dbReference type="EC" id="5.6.2.4" evidence="9"/>
<dbReference type="PANTHER" id="PTHR11070">
    <property type="entry name" value="UVRD / RECB / PCRA DNA HELICASE FAMILY MEMBER"/>
    <property type="match status" value="1"/>
</dbReference>
<dbReference type="Gene3D" id="1.10.10.160">
    <property type="match status" value="1"/>
</dbReference>
<dbReference type="PROSITE" id="PS51198">
    <property type="entry name" value="UVRD_HELICASE_ATP_BIND"/>
    <property type="match status" value="1"/>
</dbReference>
<dbReference type="GO" id="GO:0043138">
    <property type="term" value="F:3'-5' DNA helicase activity"/>
    <property type="evidence" value="ECO:0007669"/>
    <property type="project" value="UniProtKB-EC"/>
</dbReference>
<dbReference type="Pfam" id="PF13361">
    <property type="entry name" value="UvrD_C"/>
    <property type="match status" value="1"/>
</dbReference>
<sequence length="745" mass="84359">MSSNYYTFPIGIHKSEVPFAPKAEAETSCQLVGAEEADASFFRAFEQYGISLNRPQIAAVRHNTGAALLLAGAGSGKTSVLVCRTAYLIAVRSVQPQHILLMTFSKKAADEMRGRIRSLPVLDARAAGGVEARTFHSFCLQLLRGRGYRQAILGETGQKHIFFKRLMRELLLQNDYEPETLLARLSAIKLQMISINDLPETTTEEKELKLLFSRYEQWKKDMDKLDYDDLLLEAYRLLRDDPALLASLQSRFQYIMIDEFQDTNQVQYVLVQMLADKHQNLMVVGDDDQTIYSFNGARNDYILNFEHQYPGAVTIVLDINYRSTSTIVGLGNAIIQNNKLRKEKTLLAVKPKGVNPSYARLKTTQDEAQLIADTIIAQTAQGGKRSFGEFAVLFRTASSSRALIELLLTRQLPFIDFGDGQLFYDQWAIKPLLAHLRLVMDRRNFDAMETMLPTLYMNREQAMAFIWNQDKQRAKKWPLIHLLEYPQLKDFQKDKIKERIKLIKSLTECKPAAAITQLRQGFYDQFLETSKRHEVTEHKEGLKEVLDEFEAAASTFDTIEAFIKYIDDITDKHAAVQQQQKHEPNRSAISLMSIHKSKGLEFPVVFVIGASEGILPHSSALAADKHSDRSSIQTGNDTKAEALEEERRLVYVAVTRAQEELYISSPALYRGKPTELSRFIRSAFVAEQEADAGAETALAWICSSDSCQVWQRIITYEDSQAASRACPMCNSPMEQGTKVLPKKSK</sequence>
<dbReference type="Pfam" id="PF14169">
    <property type="entry name" value="YdjO"/>
    <property type="match status" value="1"/>
</dbReference>
<dbReference type="PROSITE" id="PS51217">
    <property type="entry name" value="UVRD_HELICASE_CTER"/>
    <property type="match status" value="1"/>
</dbReference>
<dbReference type="SUPFAM" id="SSF52540">
    <property type="entry name" value="P-loop containing nucleoside triphosphate hydrolases"/>
    <property type="match status" value="1"/>
</dbReference>
<evidence type="ECO:0000256" key="6">
    <source>
        <dbReference type="ARBA" id="ARBA00023125"/>
    </source>
</evidence>
<evidence type="ECO:0000256" key="4">
    <source>
        <dbReference type="ARBA" id="ARBA00022806"/>
    </source>
</evidence>
<dbReference type="InterPro" id="IPR027417">
    <property type="entry name" value="P-loop_NTPase"/>
</dbReference>
<dbReference type="Proteomes" id="UP000252415">
    <property type="component" value="Unassembled WGS sequence"/>
</dbReference>
<evidence type="ECO:0000256" key="9">
    <source>
        <dbReference type="ARBA" id="ARBA00034808"/>
    </source>
</evidence>
<evidence type="ECO:0000259" key="12">
    <source>
        <dbReference type="PROSITE" id="PS51198"/>
    </source>
</evidence>
<gene>
    <name evidence="14" type="ORF">DFP97_119126</name>
</gene>